<dbReference type="EMBL" id="CP076135">
    <property type="protein sequence ID" value="QWG16134.1"/>
    <property type="molecule type" value="Genomic_DNA"/>
</dbReference>
<organism evidence="1 2">
    <name type="scientific">Bradyrhizobium sediminis</name>
    <dbReference type="NCBI Taxonomy" id="2840469"/>
    <lineage>
        <taxon>Bacteria</taxon>
        <taxon>Pseudomonadati</taxon>
        <taxon>Pseudomonadota</taxon>
        <taxon>Alphaproteobacteria</taxon>
        <taxon>Hyphomicrobiales</taxon>
        <taxon>Nitrobacteraceae</taxon>
        <taxon>Bradyrhizobium</taxon>
    </lineage>
</organism>
<dbReference type="AlphaFoldDB" id="A0A975NKI6"/>
<sequence>MARFVDIEALVSDLFRQRWAALDREALARPDLIYPGVYLLAFTSEKIAGETVKPDQVLYAGMSNSAGGVRARLKQFIKGIEKNDFHSGAMRFYREYCGGKPFSQLRTRRRLYVAALAIECKSDKVDAQPDDLRLMGHVACLEYYAIARIAQKTGKKPALNKYGPREAA</sequence>
<proteinExistence type="predicted"/>
<name>A0A975NKI6_9BRAD</name>
<reference evidence="1" key="1">
    <citation type="submission" date="2021-06" db="EMBL/GenBank/DDBJ databases">
        <title>Bradyrhizobium sp. S2-11-2 Genome sequencing.</title>
        <authorList>
            <person name="Jin L."/>
        </authorList>
    </citation>
    <scope>NUCLEOTIDE SEQUENCE</scope>
    <source>
        <strain evidence="1">S2-11-2</strain>
    </source>
</reference>
<dbReference type="Proteomes" id="UP000680805">
    <property type="component" value="Chromosome"/>
</dbReference>
<dbReference type="RefSeq" id="WP_215611872.1">
    <property type="nucleotide sequence ID" value="NZ_CP076135.1"/>
</dbReference>
<dbReference type="KEGG" id="bsei:KMZ68_13880"/>
<accession>A0A975NKI6</accession>
<protein>
    <submittedName>
        <fullName evidence="1">Uncharacterized protein</fullName>
    </submittedName>
</protein>
<evidence type="ECO:0000313" key="2">
    <source>
        <dbReference type="Proteomes" id="UP000680805"/>
    </source>
</evidence>
<evidence type="ECO:0000313" key="1">
    <source>
        <dbReference type="EMBL" id="QWG16134.1"/>
    </source>
</evidence>
<gene>
    <name evidence="1" type="ORF">KMZ68_13880</name>
</gene>